<accession>A0A075GQB4</accession>
<reference evidence="2" key="1">
    <citation type="journal article" date="2014" name="Genome Biol. Evol.">
        <title>Pangenome evidence for extensive interdomain horizontal transfer affecting lineage core and shell genes in uncultured planktonic thaumarchaeota and euryarchaeota.</title>
        <authorList>
            <person name="Deschamps P."/>
            <person name="Zivanovic Y."/>
            <person name="Moreira D."/>
            <person name="Rodriguez-Valera F."/>
            <person name="Lopez-Garcia P."/>
        </authorList>
    </citation>
    <scope>NUCLEOTIDE SEQUENCE</scope>
</reference>
<name>A0A075GQB4_9EURY</name>
<sequence>MIASIVQFLCGLIFALFLPRLPLMVLPRLNVMDGQLAPFPMPQPVDKHLISQMLIMSTLWKLSFLFALIPLAVGYLILTSFASPIAFGLFIGAGWAILSRLIPTRGFSFPNTPYSTDLIHELNEIRIQEPTCCDSAEIAWETIAVRCQNCKASHLDRARPDLGRLRNDGFIGRLRLLFLDGHPIINNNLDD</sequence>
<keyword evidence="1" id="KW-0812">Transmembrane</keyword>
<feature type="transmembrane region" description="Helical" evidence="1">
    <location>
        <begin position="49"/>
        <end position="69"/>
    </location>
</feature>
<organism evidence="2">
    <name type="scientific">uncultured marine group II/III euryarchaeote KM3_190_A05</name>
    <dbReference type="NCBI Taxonomy" id="1457960"/>
    <lineage>
        <taxon>Archaea</taxon>
        <taxon>Methanobacteriati</taxon>
        <taxon>Methanobacteriota</taxon>
        <taxon>environmental samples</taxon>
    </lineage>
</organism>
<evidence type="ECO:0000256" key="1">
    <source>
        <dbReference type="SAM" id="Phobius"/>
    </source>
</evidence>
<protein>
    <submittedName>
        <fullName evidence="2">Uncharacterized protein</fullName>
    </submittedName>
</protein>
<dbReference type="EMBL" id="KF900762">
    <property type="protein sequence ID" value="AIF06186.1"/>
    <property type="molecule type" value="Genomic_DNA"/>
</dbReference>
<feature type="transmembrane region" description="Helical" evidence="1">
    <location>
        <begin position="75"/>
        <end position="98"/>
    </location>
</feature>
<feature type="transmembrane region" description="Helical" evidence="1">
    <location>
        <begin position="6"/>
        <end position="29"/>
    </location>
</feature>
<proteinExistence type="predicted"/>
<dbReference type="AlphaFoldDB" id="A0A075GQB4"/>
<keyword evidence="1" id="KW-1133">Transmembrane helix</keyword>
<evidence type="ECO:0000313" key="2">
    <source>
        <dbReference type="EMBL" id="AIF06186.1"/>
    </source>
</evidence>
<keyword evidence="1" id="KW-0472">Membrane</keyword>